<comment type="caution">
    <text evidence="18">The sequence shown here is derived from an EMBL/GenBank/DDBJ whole genome shotgun (WGS) entry which is preliminary data.</text>
</comment>
<keyword evidence="10" id="KW-0486">Methionine biosynthesis</keyword>
<dbReference type="GO" id="GO:0032259">
    <property type="term" value="P:methylation"/>
    <property type="evidence" value="ECO:0007669"/>
    <property type="project" value="UniProtKB-KW"/>
</dbReference>
<dbReference type="NCBIfam" id="NF003556">
    <property type="entry name" value="PRK05222.1"/>
    <property type="match status" value="1"/>
</dbReference>
<dbReference type="InterPro" id="IPR013215">
    <property type="entry name" value="Cbl-indep_Met_Synth_N"/>
</dbReference>
<dbReference type="Pfam" id="PF08267">
    <property type="entry name" value="Meth_synt_1"/>
    <property type="match status" value="1"/>
</dbReference>
<evidence type="ECO:0000256" key="3">
    <source>
        <dbReference type="ARBA" id="ARBA00009553"/>
    </source>
</evidence>
<organism evidence="18 19">
    <name type="scientific">Fusarium culmorum</name>
    <dbReference type="NCBI Taxonomy" id="5516"/>
    <lineage>
        <taxon>Eukaryota</taxon>
        <taxon>Fungi</taxon>
        <taxon>Dikarya</taxon>
        <taxon>Ascomycota</taxon>
        <taxon>Pezizomycotina</taxon>
        <taxon>Sordariomycetes</taxon>
        <taxon>Hypocreomycetidae</taxon>
        <taxon>Hypocreales</taxon>
        <taxon>Nectriaceae</taxon>
        <taxon>Fusarium</taxon>
    </lineage>
</organism>
<dbReference type="CDD" id="cd03311">
    <property type="entry name" value="CIMS_C_terminal_like"/>
    <property type="match status" value="1"/>
</dbReference>
<feature type="domain" description="Cobalamin-independent methionine synthase MetE N-terminal" evidence="17">
    <location>
        <begin position="4"/>
        <end position="317"/>
    </location>
</feature>
<dbReference type="UniPathway" id="UPA00051">
    <property type="reaction ID" value="UER00082"/>
</dbReference>
<keyword evidence="19" id="KW-1185">Reference proteome</keyword>
<sequence length="759" mass="85831">MVQSAILGFPRMGVNRDLKKATEAYWGGKISQSDLLAEAKRLRLAHWKIQQDAGVDIIPSNDFALYDHVLHQIQDFGAVPERYTKDGLDPIDQYFAMGRGHQKEGVDVPSLEMVKWFDSNYHYVKPTLQDGQTFKLTESPKAVADFKEAKDAGISTRPVLVGPVSFLHLGKADRDQKVDPIDLLEKLLPVYEQLLTQLKEAGAETVQIDEPVLVFDLPQKTKDAFKPAYEKFASLGDKIPKVVFTTYFGDIVHNLDLLPKDVYGLHIDLVRNPEQLDKVLGAIGSNTILSAGVVDGRNIWKTNLKRAIEIVETAVQKLGKDRVIAATSSSLLHTPHTLASEKKLDAEIADWFSFATEKASEIALIAKAVTEGPATVREQLEANAKSIKARADSPRTNDPQVKDQGLRAQERVHYPYQPTAEEAEPPPLPHHHHWIFPQTKEIRIQRNKFTKGEITVEEYDRFIEKEIEENVKIQEELDLDVLVHGEPERNDMVQFFGERFQGYAFTTHAWVQSYGSRCVRPPIIVGDISRPNPMTVKESKYAVSVSKKPMKGMLTGPVTCLRWSFPRDDVHQSVQAEQLALALRDEVVDLEKAGIDVIQVDEPALREGLPLRSGEERDAYLKWAVQAFRLSTAGVEDATQIHSHFCYSEFQDFFHAIAALDADVLSIENSKSDAKLLRVFVDSEYPRHIGPGVYDIHSPRVPSEQEIKDRIEEMLQFLKPEQLWIDPDCGLKTRQWKETKEALTNMVNAAKYFRNKYAK</sequence>
<dbReference type="Proteomes" id="UP000241587">
    <property type="component" value="Unassembled WGS sequence"/>
</dbReference>
<feature type="binding site" evidence="13">
    <location>
        <position position="486"/>
    </location>
    <ligand>
        <name>L-methionine</name>
        <dbReference type="ChEBI" id="CHEBI:57844"/>
    </ligand>
</feature>
<name>A0A2T4GZV4_FUSCU</name>
<dbReference type="Pfam" id="PF01717">
    <property type="entry name" value="Meth_synt_2"/>
    <property type="match status" value="1"/>
</dbReference>
<evidence type="ECO:0000256" key="2">
    <source>
        <dbReference type="ARBA" id="ARBA00004681"/>
    </source>
</evidence>
<evidence type="ECO:0000256" key="9">
    <source>
        <dbReference type="ARBA" id="ARBA00022833"/>
    </source>
</evidence>
<comment type="pathway">
    <text evidence="2">Amino-acid biosynthesis; L-methionine biosynthesis via de novo pathway; L-methionine from L-homocysteine (MetE route): step 1/1.</text>
</comment>
<evidence type="ECO:0000256" key="10">
    <source>
        <dbReference type="ARBA" id="ARBA00023167"/>
    </source>
</evidence>
<dbReference type="OMA" id="KVMKGML"/>
<dbReference type="EMBL" id="PVEM01000004">
    <property type="protein sequence ID" value="PTD09103.1"/>
    <property type="molecule type" value="Genomic_DNA"/>
</dbReference>
<accession>A0A2T4GZV4</accession>
<evidence type="ECO:0000256" key="11">
    <source>
        <dbReference type="ARBA" id="ARBA00030765"/>
    </source>
</evidence>
<feature type="binding site" evidence="14">
    <location>
        <position position="668"/>
    </location>
    <ligand>
        <name>Zn(2+)</name>
        <dbReference type="ChEBI" id="CHEBI:29105"/>
        <label>1</label>
        <note>catalytic</note>
    </ligand>
</feature>
<dbReference type="InterPro" id="IPR002629">
    <property type="entry name" value="Met_Synth_C/arc"/>
</dbReference>
<feature type="domain" description="Cobalamin-independent methionine synthase MetE C-terminal/archaeal" evidence="16">
    <location>
        <begin position="436"/>
        <end position="751"/>
    </location>
</feature>
<protein>
    <recommendedName>
        <fullName evidence="4">5-methyltetrahydropteroyltriglutamate--homocysteine S-methyltransferase</fullName>
        <ecNumber evidence="4">2.1.1.14</ecNumber>
    </recommendedName>
    <alternativeName>
        <fullName evidence="12">Cobalamin-independent methionine synthase</fullName>
    </alternativeName>
    <alternativeName>
        <fullName evidence="11">Methionine synthase, vitamin-B12 independent isozyme</fullName>
    </alternativeName>
</protein>
<evidence type="ECO:0000259" key="16">
    <source>
        <dbReference type="Pfam" id="PF01717"/>
    </source>
</evidence>
<dbReference type="SUPFAM" id="SSF51726">
    <property type="entry name" value="UROD/MetE-like"/>
    <property type="match status" value="2"/>
</dbReference>
<feature type="binding site" evidence="13">
    <location>
        <position position="120"/>
    </location>
    <ligand>
        <name>5-methyltetrahydropteroyltri-L-glutamate</name>
        <dbReference type="ChEBI" id="CHEBI:58207"/>
    </ligand>
</feature>
<dbReference type="Gene3D" id="3.20.20.210">
    <property type="match status" value="2"/>
</dbReference>
<feature type="binding site" evidence="14">
    <location>
        <position position="644"/>
    </location>
    <ligand>
        <name>Zn(2+)</name>
        <dbReference type="ChEBI" id="CHEBI:29105"/>
        <label>1</label>
        <note>catalytic</note>
    </ligand>
</feature>
<evidence type="ECO:0000256" key="15">
    <source>
        <dbReference type="PIRSR" id="PIRSR000382-3"/>
    </source>
</evidence>
<gene>
    <name evidence="18" type="ORF">FCULG_00010783</name>
</gene>
<feature type="binding site" evidence="13">
    <location>
        <position position="601"/>
    </location>
    <ligand>
        <name>L-methionine</name>
        <dbReference type="ChEBI" id="CHEBI:57844"/>
    </ligand>
</feature>
<dbReference type="NCBIfam" id="TIGR01371">
    <property type="entry name" value="met_syn_B12ind"/>
    <property type="match status" value="1"/>
</dbReference>
<feature type="binding site" evidence="13">
    <location>
        <position position="601"/>
    </location>
    <ligand>
        <name>L-homocysteine</name>
        <dbReference type="ChEBI" id="CHEBI:58199"/>
    </ligand>
</feature>
<dbReference type="OrthoDB" id="1053771at2759"/>
<feature type="binding site" evidence="14">
    <location>
        <position position="729"/>
    </location>
    <ligand>
        <name>Zn(2+)</name>
        <dbReference type="ChEBI" id="CHEBI:29105"/>
        <label>1</label>
        <note>catalytic</note>
    </ligand>
</feature>
<keyword evidence="8 14" id="KW-0479">Metal-binding</keyword>
<evidence type="ECO:0000256" key="6">
    <source>
        <dbReference type="ARBA" id="ARBA00022605"/>
    </source>
</evidence>
<keyword evidence="5 18" id="KW-0489">Methyltransferase</keyword>
<evidence type="ECO:0000256" key="13">
    <source>
        <dbReference type="PIRSR" id="PIRSR000382-1"/>
    </source>
</evidence>
<evidence type="ECO:0000313" key="18">
    <source>
        <dbReference type="EMBL" id="PTD09103.1"/>
    </source>
</evidence>
<dbReference type="EC" id="2.1.1.14" evidence="4"/>
<feature type="active site" description="Proton donor" evidence="15">
    <location>
        <position position="697"/>
    </location>
</feature>
<dbReference type="InterPro" id="IPR006276">
    <property type="entry name" value="Cobalamin-indep_Met_synthase"/>
</dbReference>
<evidence type="ECO:0000256" key="5">
    <source>
        <dbReference type="ARBA" id="ARBA00022603"/>
    </source>
</evidence>
<feature type="binding site" evidence="14">
    <location>
        <position position="655"/>
    </location>
    <ligand>
        <name>Zn(2+)</name>
        <dbReference type="ChEBI" id="CHEBI:29105"/>
        <label>1</label>
        <note>catalytic</note>
    </ligand>
</feature>
<dbReference type="FunFam" id="3.20.20.210:FF:000003">
    <property type="entry name" value="5-methyltetrahydropteroyltriglutamate--homocysteine methyltransferase"/>
    <property type="match status" value="1"/>
</dbReference>
<dbReference type="GO" id="GO:0003871">
    <property type="term" value="F:5-methyltetrahydropteroyltriglutamate-homocysteine S-methyltransferase activity"/>
    <property type="evidence" value="ECO:0007669"/>
    <property type="project" value="UniProtKB-EC"/>
</dbReference>
<evidence type="ECO:0000256" key="1">
    <source>
        <dbReference type="ARBA" id="ARBA00002777"/>
    </source>
</evidence>
<dbReference type="InterPro" id="IPR038071">
    <property type="entry name" value="UROD/MetE-like_sf"/>
</dbReference>
<keyword evidence="6" id="KW-0028">Amino-acid biosynthesis</keyword>
<feature type="binding site" evidence="14">
    <location>
        <position position="646"/>
    </location>
    <ligand>
        <name>Zn(2+)</name>
        <dbReference type="ChEBI" id="CHEBI:29105"/>
        <label>1</label>
        <note>catalytic</note>
    </ligand>
</feature>
<feature type="binding site" evidence="13">
    <location>
        <begin position="517"/>
        <end position="518"/>
    </location>
    <ligand>
        <name>5-methyltetrahydropteroyltri-L-glutamate</name>
        <dbReference type="ChEBI" id="CHEBI:58207"/>
    </ligand>
</feature>
<evidence type="ECO:0000256" key="8">
    <source>
        <dbReference type="ARBA" id="ARBA00022723"/>
    </source>
</evidence>
<dbReference type="PIRSF" id="PIRSF000382">
    <property type="entry name" value="MeTrfase_B12_ind"/>
    <property type="match status" value="1"/>
</dbReference>
<dbReference type="GO" id="GO:0009086">
    <property type="term" value="P:methionine biosynthetic process"/>
    <property type="evidence" value="ECO:0007669"/>
    <property type="project" value="UniProtKB-KW"/>
</dbReference>
<evidence type="ECO:0000313" key="19">
    <source>
        <dbReference type="Proteomes" id="UP000241587"/>
    </source>
</evidence>
<proteinExistence type="inferred from homology"/>
<feature type="binding site" evidence="13">
    <location>
        <position position="563"/>
    </location>
    <ligand>
        <name>5-methyltetrahydropteroyltri-L-glutamate</name>
        <dbReference type="ChEBI" id="CHEBI:58207"/>
    </ligand>
</feature>
<dbReference type="AlphaFoldDB" id="A0A2T4GZV4"/>
<reference evidence="18 19" key="1">
    <citation type="submission" date="2018-02" db="EMBL/GenBank/DDBJ databases">
        <title>Fusarium culmorum secondary metabolites in fungal-bacterial-plant interactions.</title>
        <authorList>
            <person name="Schmidt R."/>
        </authorList>
    </citation>
    <scope>NUCLEOTIDE SEQUENCE [LARGE SCALE GENOMIC DNA]</scope>
    <source>
        <strain evidence="18 19">PV</strain>
    </source>
</reference>
<evidence type="ECO:0000259" key="17">
    <source>
        <dbReference type="Pfam" id="PF08267"/>
    </source>
</evidence>
<evidence type="ECO:0000256" key="12">
    <source>
        <dbReference type="ARBA" id="ARBA00031314"/>
    </source>
</evidence>
<feature type="binding site" evidence="13">
    <location>
        <position position="19"/>
    </location>
    <ligand>
        <name>5-methyltetrahydropteroyltri-L-glutamate</name>
        <dbReference type="ChEBI" id="CHEBI:58207"/>
    </ligand>
</feature>
<dbReference type="CDD" id="cd03312">
    <property type="entry name" value="CIMS_N_terminal_like"/>
    <property type="match status" value="1"/>
</dbReference>
<dbReference type="PANTHER" id="PTHR30519">
    <property type="entry name" value="5-METHYLTETRAHYDROPTEROYLTRIGLUTAMATE--HOMOCYSTEINE METHYLTRANSFERASE"/>
    <property type="match status" value="1"/>
</dbReference>
<evidence type="ECO:0000256" key="4">
    <source>
        <dbReference type="ARBA" id="ARBA00012034"/>
    </source>
</evidence>
<comment type="cofactor">
    <cofactor evidence="14">
        <name>Zn(2+)</name>
        <dbReference type="ChEBI" id="CHEBI:29105"/>
    </cofactor>
    <text evidence="14">Binds 2 Zn(2+) ions per subunit.</text>
</comment>
<keyword evidence="9 14" id="KW-0862">Zinc</keyword>
<evidence type="ECO:0000256" key="7">
    <source>
        <dbReference type="ARBA" id="ARBA00022679"/>
    </source>
</evidence>
<dbReference type="GO" id="GO:0008270">
    <property type="term" value="F:zinc ion binding"/>
    <property type="evidence" value="ECO:0007669"/>
    <property type="project" value="InterPro"/>
</dbReference>
<comment type="function">
    <text evidence="1">Catalyzes the transfer of a methyl group from 5-methyltetrahydrofolate to homocysteine resulting in methionine formation.</text>
</comment>
<dbReference type="HAMAP" id="MF_00172">
    <property type="entry name" value="Meth_synth"/>
    <property type="match status" value="1"/>
</dbReference>
<keyword evidence="7 18" id="KW-0808">Transferase</keyword>
<comment type="similarity">
    <text evidence="3">Belongs to the vitamin-B12 independent methionine synthase family.</text>
</comment>
<evidence type="ECO:0000256" key="14">
    <source>
        <dbReference type="PIRSR" id="PIRSR000382-2"/>
    </source>
</evidence>